<evidence type="ECO:0000256" key="5">
    <source>
        <dbReference type="ARBA" id="ARBA00022884"/>
    </source>
</evidence>
<dbReference type="InterPro" id="IPR014721">
    <property type="entry name" value="Ribsml_uS5_D2-typ_fold_subgr"/>
</dbReference>
<dbReference type="InterPro" id="IPR020568">
    <property type="entry name" value="Ribosomal_Su5_D2-typ_SF"/>
</dbReference>
<name>A0A2H0K734_9BACT</name>
<organism evidence="6 7">
    <name type="scientific">Candidatus Zambryskibacteria bacterium CG11_big_fil_rev_8_21_14_0_20_40_24</name>
    <dbReference type="NCBI Taxonomy" id="1975116"/>
    <lineage>
        <taxon>Bacteria</taxon>
        <taxon>Candidatus Zambryskiibacteriota</taxon>
    </lineage>
</organism>
<dbReference type="GO" id="GO:0030677">
    <property type="term" value="C:ribonuclease P complex"/>
    <property type="evidence" value="ECO:0007669"/>
    <property type="project" value="TreeGrafter"/>
</dbReference>
<dbReference type="InterPro" id="IPR000100">
    <property type="entry name" value="RNase_P"/>
</dbReference>
<keyword evidence="5" id="KW-0694">RNA-binding</keyword>
<dbReference type="Pfam" id="PF00825">
    <property type="entry name" value="Ribonuclease_P"/>
    <property type="match status" value="1"/>
</dbReference>
<evidence type="ECO:0000256" key="4">
    <source>
        <dbReference type="ARBA" id="ARBA00022801"/>
    </source>
</evidence>
<evidence type="ECO:0000313" key="6">
    <source>
        <dbReference type="EMBL" id="PIQ67059.1"/>
    </source>
</evidence>
<comment type="caution">
    <text evidence="6">The sequence shown here is derived from an EMBL/GenBank/DDBJ whole genome shotgun (WGS) entry which is preliminary data.</text>
</comment>
<reference evidence="6 7" key="1">
    <citation type="submission" date="2017-09" db="EMBL/GenBank/DDBJ databases">
        <title>Depth-based differentiation of microbial function through sediment-hosted aquifers and enrichment of novel symbionts in the deep terrestrial subsurface.</title>
        <authorList>
            <person name="Probst A.J."/>
            <person name="Ladd B."/>
            <person name="Jarett J.K."/>
            <person name="Geller-Mcgrath D.E."/>
            <person name="Sieber C.M."/>
            <person name="Emerson J.B."/>
            <person name="Anantharaman K."/>
            <person name="Thomas B.C."/>
            <person name="Malmstrom R."/>
            <person name="Stieglmeier M."/>
            <person name="Klingl A."/>
            <person name="Woyke T."/>
            <person name="Ryan C.M."/>
            <person name="Banfield J.F."/>
        </authorList>
    </citation>
    <scope>NUCLEOTIDE SEQUENCE [LARGE SCALE GENOMIC DNA]</scope>
    <source>
        <strain evidence="6">CG11_big_fil_rev_8_21_14_0_20_40_24</strain>
    </source>
</reference>
<dbReference type="SUPFAM" id="SSF54211">
    <property type="entry name" value="Ribosomal protein S5 domain 2-like"/>
    <property type="match status" value="1"/>
</dbReference>
<protein>
    <submittedName>
        <fullName evidence="6">Uncharacterized protein</fullName>
    </submittedName>
</protein>
<keyword evidence="3" id="KW-0255">Endonuclease</keyword>
<keyword evidence="4" id="KW-0378">Hydrolase</keyword>
<dbReference type="GO" id="GO:0042781">
    <property type="term" value="F:3'-tRNA processing endoribonuclease activity"/>
    <property type="evidence" value="ECO:0007669"/>
    <property type="project" value="TreeGrafter"/>
</dbReference>
<dbReference type="PANTHER" id="PTHR33992:SF1">
    <property type="entry name" value="RIBONUCLEASE P PROTEIN COMPONENT"/>
    <property type="match status" value="1"/>
</dbReference>
<keyword evidence="2" id="KW-0540">Nuclease</keyword>
<dbReference type="AlphaFoldDB" id="A0A2H0K734"/>
<dbReference type="EMBL" id="PCVC01000024">
    <property type="protein sequence ID" value="PIQ67059.1"/>
    <property type="molecule type" value="Genomic_DNA"/>
</dbReference>
<evidence type="ECO:0000256" key="2">
    <source>
        <dbReference type="ARBA" id="ARBA00022722"/>
    </source>
</evidence>
<sequence length="122" mass="14180">MLKKERRVKREILSKSRALSKTLHTKFFSLKYFKENTNKSAKAAFVLSKKISTKATERNKLKRQAHSVLDKIFHSIKPGFVLIFYMKKEAKTASFDELSKEIFISLKNIRALEVVDSNNLDN</sequence>
<keyword evidence="1" id="KW-0819">tRNA processing</keyword>
<accession>A0A2H0K734</accession>
<dbReference type="Proteomes" id="UP000229834">
    <property type="component" value="Unassembled WGS sequence"/>
</dbReference>
<dbReference type="PANTHER" id="PTHR33992">
    <property type="entry name" value="RIBONUCLEASE P PROTEIN COMPONENT"/>
    <property type="match status" value="1"/>
</dbReference>
<proteinExistence type="predicted"/>
<gene>
    <name evidence="6" type="ORF">COV95_00825</name>
</gene>
<dbReference type="Gene3D" id="3.30.230.10">
    <property type="match status" value="1"/>
</dbReference>
<evidence type="ECO:0000256" key="1">
    <source>
        <dbReference type="ARBA" id="ARBA00022694"/>
    </source>
</evidence>
<evidence type="ECO:0000313" key="7">
    <source>
        <dbReference type="Proteomes" id="UP000229834"/>
    </source>
</evidence>
<dbReference type="GO" id="GO:0004526">
    <property type="term" value="F:ribonuclease P activity"/>
    <property type="evidence" value="ECO:0007669"/>
    <property type="project" value="InterPro"/>
</dbReference>
<dbReference type="GO" id="GO:0000049">
    <property type="term" value="F:tRNA binding"/>
    <property type="evidence" value="ECO:0007669"/>
    <property type="project" value="InterPro"/>
</dbReference>
<evidence type="ECO:0000256" key="3">
    <source>
        <dbReference type="ARBA" id="ARBA00022759"/>
    </source>
</evidence>